<feature type="region of interest" description="Disordered" evidence="1">
    <location>
        <begin position="103"/>
        <end position="159"/>
    </location>
</feature>
<dbReference type="InterPro" id="IPR011333">
    <property type="entry name" value="SKP1/BTB/POZ_sf"/>
</dbReference>
<accession>A0A835TCE5</accession>
<dbReference type="Proteomes" id="UP000650467">
    <property type="component" value="Unassembled WGS sequence"/>
</dbReference>
<dbReference type="OrthoDB" id="548967at2759"/>
<feature type="compositionally biased region" description="Low complexity" evidence="1">
    <location>
        <begin position="259"/>
        <end position="273"/>
    </location>
</feature>
<reference evidence="2" key="1">
    <citation type="journal article" date="2020" name="bioRxiv">
        <title>Comparative genomics of Chlamydomonas.</title>
        <authorList>
            <person name="Craig R.J."/>
            <person name="Hasan A.R."/>
            <person name="Ness R.W."/>
            <person name="Keightley P.D."/>
        </authorList>
    </citation>
    <scope>NUCLEOTIDE SEQUENCE</scope>
    <source>
        <strain evidence="2">SAG 7.73</strain>
    </source>
</reference>
<proteinExistence type="predicted"/>
<dbReference type="SUPFAM" id="SSF54695">
    <property type="entry name" value="POZ domain"/>
    <property type="match status" value="1"/>
</dbReference>
<organism evidence="2 3">
    <name type="scientific">Chlamydomonas incerta</name>
    <dbReference type="NCBI Taxonomy" id="51695"/>
    <lineage>
        <taxon>Eukaryota</taxon>
        <taxon>Viridiplantae</taxon>
        <taxon>Chlorophyta</taxon>
        <taxon>core chlorophytes</taxon>
        <taxon>Chlorophyceae</taxon>
        <taxon>CS clade</taxon>
        <taxon>Chlamydomonadales</taxon>
        <taxon>Chlamydomonadaceae</taxon>
        <taxon>Chlamydomonas</taxon>
    </lineage>
</organism>
<comment type="caution">
    <text evidence="2">The sequence shown here is derived from an EMBL/GenBank/DDBJ whole genome shotgun (WGS) entry which is preliminary data.</text>
</comment>
<feature type="compositionally biased region" description="Low complexity" evidence="1">
    <location>
        <begin position="116"/>
        <end position="159"/>
    </location>
</feature>
<dbReference type="AlphaFoldDB" id="A0A835TCE5"/>
<dbReference type="EMBL" id="JAEHOC010000004">
    <property type="protein sequence ID" value="KAG2442897.1"/>
    <property type="molecule type" value="Genomic_DNA"/>
</dbReference>
<gene>
    <name evidence="2" type="ORF">HXX76_002973</name>
</gene>
<name>A0A835TCE5_CHLIN</name>
<keyword evidence="3" id="KW-1185">Reference proteome</keyword>
<dbReference type="Gene3D" id="3.30.710.10">
    <property type="entry name" value="Potassium Channel Kv1.1, Chain A"/>
    <property type="match status" value="1"/>
</dbReference>
<sequence>MRFLVVDGRLLTRLRPRAHPARLLTARCAAGSTGTVPEKPPATAVVAPGSCLVSLMFPDGAGAAPPQPQDLRQLLQVDRALLWHASPVLRGLLIESGSAVPCGAPPTDTLQQQPVGASGPASTNSPPTPAAAETAAAAATSKPGAAPAGTTTASNGSSSMSQMLLVLSGDNREDWAAVVQILLHTTLPVTWDNVGALLRLADKYDMAAVRTACAVFLAVSAHQMSLSEPLASPKNPLHAASLAEKHLMRGAGSGGGSSGSSSGSSSGGSDAASQQPDLQP</sequence>
<evidence type="ECO:0000256" key="1">
    <source>
        <dbReference type="SAM" id="MobiDB-lite"/>
    </source>
</evidence>
<evidence type="ECO:0000313" key="2">
    <source>
        <dbReference type="EMBL" id="KAG2442897.1"/>
    </source>
</evidence>
<protein>
    <recommendedName>
        <fullName evidence="4">BTB domain-containing protein</fullName>
    </recommendedName>
</protein>
<evidence type="ECO:0000313" key="3">
    <source>
        <dbReference type="Proteomes" id="UP000650467"/>
    </source>
</evidence>
<feature type="region of interest" description="Disordered" evidence="1">
    <location>
        <begin position="244"/>
        <end position="280"/>
    </location>
</feature>
<evidence type="ECO:0008006" key="4">
    <source>
        <dbReference type="Google" id="ProtNLM"/>
    </source>
</evidence>